<feature type="chain" id="PRO_5041987256" description="MAM domain-containing protein" evidence="2">
    <location>
        <begin position="19"/>
        <end position="745"/>
    </location>
</feature>
<evidence type="ECO:0000313" key="5">
    <source>
        <dbReference type="Proteomes" id="UP001190700"/>
    </source>
</evidence>
<reference evidence="4 5" key="1">
    <citation type="journal article" date="2015" name="Genome Biol. Evol.">
        <title>Comparative Genomics of a Bacterivorous Green Alga Reveals Evolutionary Causalities and Consequences of Phago-Mixotrophic Mode of Nutrition.</title>
        <authorList>
            <person name="Burns J.A."/>
            <person name="Paasch A."/>
            <person name="Narechania A."/>
            <person name="Kim E."/>
        </authorList>
    </citation>
    <scope>NUCLEOTIDE SEQUENCE [LARGE SCALE GENOMIC DNA]</scope>
    <source>
        <strain evidence="4 5">PLY_AMNH</strain>
    </source>
</reference>
<dbReference type="AlphaFoldDB" id="A0AAE0LK19"/>
<sequence length="745" mass="79346">MVSLLHFLAVAFAVTIEAQTEPSYNTTCNYREALECQAGYHSCAEPQSSGCNPEYATEKTNIHECNCAFGSCETCYDEVTVYYYSRLCCADSTSPTSSPTPGPTAPPTAAPTASPTPAPTAPPTPSPTTSPTPAPTTSPTLPPSAAPTPAPTGYTDVVFHEAFEGGSIEGSAFSASRSDALNDTFWSVSNTTTPTSSTGPASHSSFYAYVESSAPNYPYITGHLTTDYIEKKAGHGAILTLSYHMYGSKMGTLEVLVLPFGSEDWLPVQGATWQGQQQSTQSDPFRTASVDLGGGVQEVAMFKLRVQVTTTDGGYRGDAAIDDLTVLSTAFVCDPSECTAGGICDRCLEPIDTMYCPCTEGCTGYKSCDDSSLVDGDICEGDGECGTDTSTNNCGIFEFYIVGCNAIMSYPPPSPGSPPLHSSAAAALPTTRSSHHPHLLPRQPLPPPPLPPPPVPSPPSPALPAPPPPTPCPSPPPLLTEEGWKETFESASFAKLHAISGNWKIGGLHEHYGDTGVERAYEGSYYVFTEASNYPNTEMILSTDRGTITTTYGLRIGLEFAYHMYGEHCGTLQMQALPEGASTWITLWEASGQQHESRSASTWTVAKVSSADLQWVTSFRFRVRAVTGDGAYSDMAVDSISIKELYDDTEFECIHRDAAEYHFLAHDDAACVQPGCIANSVETIQECAQLCDRTYGCSFFYTTLADGLAARECVLLDAAILTSDNNGYTGAHKQCSAASDEQGVS</sequence>
<feature type="compositionally biased region" description="Low complexity" evidence="1">
    <location>
        <begin position="419"/>
        <end position="429"/>
    </location>
</feature>
<dbReference type="GO" id="GO:0016020">
    <property type="term" value="C:membrane"/>
    <property type="evidence" value="ECO:0007669"/>
    <property type="project" value="InterPro"/>
</dbReference>
<evidence type="ECO:0000259" key="3">
    <source>
        <dbReference type="PROSITE" id="PS50060"/>
    </source>
</evidence>
<feature type="domain" description="MAM" evidence="3">
    <location>
        <begin position="483"/>
        <end position="655"/>
    </location>
</feature>
<keyword evidence="2" id="KW-0732">Signal</keyword>
<feature type="region of interest" description="Disordered" evidence="1">
    <location>
        <begin position="94"/>
        <end position="153"/>
    </location>
</feature>
<comment type="caution">
    <text evidence="4">The sequence shown here is derived from an EMBL/GenBank/DDBJ whole genome shotgun (WGS) entry which is preliminary data.</text>
</comment>
<dbReference type="PROSITE" id="PS50060">
    <property type="entry name" value="MAM_2"/>
    <property type="match status" value="2"/>
</dbReference>
<keyword evidence="5" id="KW-1185">Reference proteome</keyword>
<feature type="domain" description="MAM" evidence="3">
    <location>
        <begin position="163"/>
        <end position="335"/>
    </location>
</feature>
<organism evidence="4 5">
    <name type="scientific">Cymbomonas tetramitiformis</name>
    <dbReference type="NCBI Taxonomy" id="36881"/>
    <lineage>
        <taxon>Eukaryota</taxon>
        <taxon>Viridiplantae</taxon>
        <taxon>Chlorophyta</taxon>
        <taxon>Pyramimonadophyceae</taxon>
        <taxon>Pyramimonadales</taxon>
        <taxon>Pyramimonadaceae</taxon>
        <taxon>Cymbomonas</taxon>
    </lineage>
</organism>
<dbReference type="PANTHER" id="PTHR23282">
    <property type="entry name" value="APICAL ENDOSOMAL GLYCOPROTEIN PRECURSOR"/>
    <property type="match status" value="1"/>
</dbReference>
<name>A0AAE0LK19_9CHLO</name>
<evidence type="ECO:0000256" key="1">
    <source>
        <dbReference type="SAM" id="MobiDB-lite"/>
    </source>
</evidence>
<feature type="compositionally biased region" description="Pro residues" evidence="1">
    <location>
        <begin position="98"/>
        <end position="150"/>
    </location>
</feature>
<feature type="compositionally biased region" description="Pro residues" evidence="1">
    <location>
        <begin position="443"/>
        <end position="478"/>
    </location>
</feature>
<accession>A0AAE0LK19</accession>
<feature type="region of interest" description="Disordered" evidence="1">
    <location>
        <begin position="415"/>
        <end position="481"/>
    </location>
</feature>
<dbReference type="Gene3D" id="2.60.120.200">
    <property type="match status" value="2"/>
</dbReference>
<dbReference type="InterPro" id="IPR013320">
    <property type="entry name" value="ConA-like_dom_sf"/>
</dbReference>
<dbReference type="InterPro" id="IPR051560">
    <property type="entry name" value="MAM_domain-containing"/>
</dbReference>
<dbReference type="InterPro" id="IPR000998">
    <property type="entry name" value="MAM_dom"/>
</dbReference>
<evidence type="ECO:0000313" key="4">
    <source>
        <dbReference type="EMBL" id="KAK3288271.1"/>
    </source>
</evidence>
<dbReference type="Proteomes" id="UP001190700">
    <property type="component" value="Unassembled WGS sequence"/>
</dbReference>
<dbReference type="SMART" id="SM00137">
    <property type="entry name" value="MAM"/>
    <property type="match status" value="1"/>
</dbReference>
<feature type="signal peptide" evidence="2">
    <location>
        <begin position="1"/>
        <end position="18"/>
    </location>
</feature>
<protein>
    <recommendedName>
        <fullName evidence="3">MAM domain-containing protein</fullName>
    </recommendedName>
</protein>
<dbReference type="EMBL" id="LGRX02000529">
    <property type="protein sequence ID" value="KAK3288271.1"/>
    <property type="molecule type" value="Genomic_DNA"/>
</dbReference>
<dbReference type="Pfam" id="PF00629">
    <property type="entry name" value="MAM"/>
    <property type="match status" value="2"/>
</dbReference>
<dbReference type="SUPFAM" id="SSF49899">
    <property type="entry name" value="Concanavalin A-like lectins/glucanases"/>
    <property type="match status" value="2"/>
</dbReference>
<proteinExistence type="predicted"/>
<evidence type="ECO:0000256" key="2">
    <source>
        <dbReference type="SAM" id="SignalP"/>
    </source>
</evidence>
<gene>
    <name evidence="4" type="ORF">CYMTET_4243</name>
</gene>
<dbReference type="PANTHER" id="PTHR23282:SF101">
    <property type="entry name" value="MAM DOMAIN-CONTAINING PROTEIN"/>
    <property type="match status" value="1"/>
</dbReference>